<dbReference type="AlphaFoldDB" id="A0A6G0XW16"/>
<keyword evidence="3" id="KW-0732">Signal</keyword>
<organism evidence="7 8">
    <name type="scientific">Aphanomyces euteiches</name>
    <dbReference type="NCBI Taxonomy" id="100861"/>
    <lineage>
        <taxon>Eukaryota</taxon>
        <taxon>Sar</taxon>
        <taxon>Stramenopiles</taxon>
        <taxon>Oomycota</taxon>
        <taxon>Saprolegniomycetes</taxon>
        <taxon>Saprolegniales</taxon>
        <taxon>Verrucalvaceae</taxon>
        <taxon>Aphanomyces</taxon>
    </lineage>
</organism>
<dbReference type="EMBL" id="VJMJ01000009">
    <property type="protein sequence ID" value="KAF0744687.1"/>
    <property type="molecule type" value="Genomic_DNA"/>
</dbReference>
<keyword evidence="8" id="KW-1185">Reference proteome</keyword>
<evidence type="ECO:0000256" key="2">
    <source>
        <dbReference type="ARBA" id="ARBA00022670"/>
    </source>
</evidence>
<dbReference type="VEuPathDB" id="FungiDB:AeMF1_018526"/>
<keyword evidence="6" id="KW-1133">Transmembrane helix</keyword>
<dbReference type="Gene3D" id="3.40.50.1820">
    <property type="entry name" value="alpha/beta hydrolase"/>
    <property type="match status" value="1"/>
</dbReference>
<evidence type="ECO:0000313" key="8">
    <source>
        <dbReference type="Proteomes" id="UP000481153"/>
    </source>
</evidence>
<dbReference type="GO" id="GO:0006508">
    <property type="term" value="P:proteolysis"/>
    <property type="evidence" value="ECO:0007669"/>
    <property type="project" value="UniProtKB-KW"/>
</dbReference>
<dbReference type="InterPro" id="IPR029058">
    <property type="entry name" value="AB_hydrolase_fold"/>
</dbReference>
<dbReference type="InterPro" id="IPR042269">
    <property type="entry name" value="Ser_carbopepase_S28_SKS"/>
</dbReference>
<reference evidence="7 8" key="1">
    <citation type="submission" date="2019-07" db="EMBL/GenBank/DDBJ databases">
        <title>Genomics analysis of Aphanomyces spp. identifies a new class of oomycete effector associated with host adaptation.</title>
        <authorList>
            <person name="Gaulin E."/>
        </authorList>
    </citation>
    <scope>NUCLEOTIDE SEQUENCE [LARGE SCALE GENOMIC DNA]</scope>
    <source>
        <strain evidence="7 8">ATCC 201684</strain>
    </source>
</reference>
<accession>A0A6G0XW16</accession>
<dbReference type="GO" id="GO:0070008">
    <property type="term" value="F:serine-type exopeptidase activity"/>
    <property type="evidence" value="ECO:0007669"/>
    <property type="project" value="InterPro"/>
</dbReference>
<dbReference type="GO" id="GO:0008239">
    <property type="term" value="F:dipeptidyl-peptidase activity"/>
    <property type="evidence" value="ECO:0007669"/>
    <property type="project" value="TreeGrafter"/>
</dbReference>
<dbReference type="PANTHER" id="PTHR11010:SF120">
    <property type="entry name" value="LYSOSOMAL PRO-X CARBOXYPEPTIDASE"/>
    <property type="match status" value="1"/>
</dbReference>
<dbReference type="InterPro" id="IPR008758">
    <property type="entry name" value="Peptidase_S28"/>
</dbReference>
<evidence type="ECO:0000256" key="5">
    <source>
        <dbReference type="ARBA" id="ARBA00023180"/>
    </source>
</evidence>
<name>A0A6G0XW16_9STRA</name>
<evidence type="ECO:0000256" key="3">
    <source>
        <dbReference type="ARBA" id="ARBA00022729"/>
    </source>
</evidence>
<evidence type="ECO:0000256" key="4">
    <source>
        <dbReference type="ARBA" id="ARBA00022801"/>
    </source>
</evidence>
<dbReference type="Pfam" id="PF05577">
    <property type="entry name" value="Peptidase_S28"/>
    <property type="match status" value="1"/>
</dbReference>
<dbReference type="Gene3D" id="1.20.120.980">
    <property type="entry name" value="Serine carboxypeptidase S28, SKS domain"/>
    <property type="match status" value="1"/>
</dbReference>
<proteinExistence type="inferred from homology"/>
<protein>
    <recommendedName>
        <fullName evidence="9">Lysosomal Pro-X carboxypeptidase</fullName>
    </recommendedName>
</protein>
<comment type="caution">
    <text evidence="7">The sequence shown here is derived from an EMBL/GenBank/DDBJ whole genome shotgun (WGS) entry which is preliminary data.</text>
</comment>
<dbReference type="Proteomes" id="UP000481153">
    <property type="component" value="Unassembled WGS sequence"/>
</dbReference>
<evidence type="ECO:0000256" key="1">
    <source>
        <dbReference type="ARBA" id="ARBA00011079"/>
    </source>
</evidence>
<feature type="transmembrane region" description="Helical" evidence="6">
    <location>
        <begin position="36"/>
        <end position="58"/>
    </location>
</feature>
<sequence>MNGRRSGTDDESRLPILEKYTQDSSDADARSTNLKVYVIGVLAVVVIVGLAVFGANVAKDDSPPLIVRDFTGDLRKNCTQLYMTQRLNQFGAANGTYEQRYFVCDDEWTPGGPIFFYTGNEANVELYLNHTGLMWENAAEFHAMLIFAEHRFFGLSMPTNALNHMEYLSTEQALADFAVLLRFIKESYAAHDSAVIAFGGSYGGMLATYFRLKYPHIVDGAIAGSAPVLAFDGQIPTADMGSFPRIVTRDASPAAGADANCIPNMKALWPKLKAAAKTIAGRAALQEGFGVCKPFETEDAALGLVDWIVGAFASMAMGNFPYPSSYLLNGASELPPYPVRAACSYLKEDLTTGADDVALYKAVRASIGIFYNATLDVPCFTLRQPSNESQHDQRFWDYLACTEMYMPMDQTGDDDFYPRELHNQTAMNESCMKEWGVELRPYWANTVYGGRQALEATSNIVFTNGNLDPWSGVGVLESISPSVVALIVDGGAHHLDLMFSHPLDPPSVQDVRNEQKKHMRRWISSKKTKKIIST</sequence>
<keyword evidence="5" id="KW-0325">Glycoprotein</keyword>
<comment type="similarity">
    <text evidence="1">Belongs to the peptidase S28 family.</text>
</comment>
<keyword evidence="4" id="KW-0378">Hydrolase</keyword>
<evidence type="ECO:0008006" key="9">
    <source>
        <dbReference type="Google" id="ProtNLM"/>
    </source>
</evidence>
<keyword evidence="6" id="KW-0472">Membrane</keyword>
<keyword evidence="6" id="KW-0812">Transmembrane</keyword>
<keyword evidence="2" id="KW-0645">Protease</keyword>
<dbReference type="SUPFAM" id="SSF53474">
    <property type="entry name" value="alpha/beta-Hydrolases"/>
    <property type="match status" value="2"/>
</dbReference>
<dbReference type="PANTHER" id="PTHR11010">
    <property type="entry name" value="PROTEASE S28 PRO-X CARBOXYPEPTIDASE-RELATED"/>
    <property type="match status" value="1"/>
</dbReference>
<evidence type="ECO:0000313" key="7">
    <source>
        <dbReference type="EMBL" id="KAF0744687.1"/>
    </source>
</evidence>
<evidence type="ECO:0000256" key="6">
    <source>
        <dbReference type="SAM" id="Phobius"/>
    </source>
</evidence>
<gene>
    <name evidence="7" type="ORF">Ae201684_001144</name>
</gene>